<keyword evidence="2" id="KW-1133">Transmembrane helix</keyword>
<dbReference type="EMBL" id="FJVC01000367">
    <property type="protein sequence ID" value="CZT49080.1"/>
    <property type="molecule type" value="Genomic_DNA"/>
</dbReference>
<keyword evidence="4" id="KW-1185">Reference proteome</keyword>
<feature type="transmembrane region" description="Helical" evidence="2">
    <location>
        <begin position="6"/>
        <end position="26"/>
    </location>
</feature>
<accession>A0A1E1MIZ8</accession>
<name>A0A1E1MIZ8_RHYSE</name>
<feature type="region of interest" description="Disordered" evidence="1">
    <location>
        <begin position="199"/>
        <end position="225"/>
    </location>
</feature>
<keyword evidence="2" id="KW-0472">Membrane</keyword>
<gene>
    <name evidence="3" type="ORF">RSE6_09868</name>
</gene>
<dbReference type="Proteomes" id="UP000177625">
    <property type="component" value="Unassembled WGS sequence"/>
</dbReference>
<keyword evidence="2" id="KW-0812">Transmembrane</keyword>
<dbReference type="AlphaFoldDB" id="A0A1E1MIZ8"/>
<sequence length="391" mass="42203">MPPHPVVVSGAIVVVAAAVAAAIAVYESPQARQFAEDVRRRLALALHSLGDEINPASQSQQPRFNRPEDAEGFMLAGGQVGENGVDADEESKKRQREELMYWNAVHLEKVEKERKMNGERPVNKSRGRSFDDFLQEDKTEGVEKGTYVYNTGADVRGDAEEGLRSRNVRGLNRGSFYANPFGDENLIDADEQRAVDSSLMAPEEEEKDGVSDLYSANEEPRDSRQTTATIAEQLIDTSEEKVADPTISYPTMGDLTLDEASYTNHTTTRDNEAYASIHAWANAATSNAATSNNSDTDFYSPLPASPRSVSPMFSDPEISVPGSGEATPTISDSVSLAGSGDEVWAPISGYTSENGKDLDVVSFDGEGVSTPGTWTEVGSVVSEDDAVPQHA</sequence>
<proteinExistence type="predicted"/>
<evidence type="ECO:0000313" key="4">
    <source>
        <dbReference type="Proteomes" id="UP000177625"/>
    </source>
</evidence>
<organism evidence="3 4">
    <name type="scientific">Rhynchosporium secalis</name>
    <name type="common">Barley scald fungus</name>
    <dbReference type="NCBI Taxonomy" id="38038"/>
    <lineage>
        <taxon>Eukaryota</taxon>
        <taxon>Fungi</taxon>
        <taxon>Dikarya</taxon>
        <taxon>Ascomycota</taxon>
        <taxon>Pezizomycotina</taxon>
        <taxon>Leotiomycetes</taxon>
        <taxon>Helotiales</taxon>
        <taxon>Ploettnerulaceae</taxon>
        <taxon>Rhynchosporium</taxon>
    </lineage>
</organism>
<evidence type="ECO:0000256" key="1">
    <source>
        <dbReference type="SAM" id="MobiDB-lite"/>
    </source>
</evidence>
<protein>
    <submittedName>
        <fullName evidence="3">Uncharacterized protein</fullName>
    </submittedName>
</protein>
<reference evidence="4" key="1">
    <citation type="submission" date="2016-03" db="EMBL/GenBank/DDBJ databases">
        <authorList>
            <person name="Guldener U."/>
        </authorList>
    </citation>
    <scope>NUCLEOTIDE SEQUENCE [LARGE SCALE GENOMIC DNA]</scope>
</reference>
<evidence type="ECO:0000256" key="2">
    <source>
        <dbReference type="SAM" id="Phobius"/>
    </source>
</evidence>
<evidence type="ECO:0000313" key="3">
    <source>
        <dbReference type="EMBL" id="CZT49080.1"/>
    </source>
</evidence>